<dbReference type="EMBL" id="JANBVO010000124">
    <property type="protein sequence ID" value="KAJ9129877.1"/>
    <property type="molecule type" value="Genomic_DNA"/>
</dbReference>
<dbReference type="Proteomes" id="UP001174694">
    <property type="component" value="Unassembled WGS sequence"/>
</dbReference>
<gene>
    <name evidence="3" type="ORF">NKR23_g12426</name>
</gene>
<dbReference type="PANTHER" id="PTHR12832">
    <property type="entry name" value="TESTIS-SPECIFIC PROTEIN PBS13 T-COMPLEX 11"/>
    <property type="match status" value="1"/>
</dbReference>
<comment type="caution">
    <text evidence="3">The sequence shown here is derived from an EMBL/GenBank/DDBJ whole genome shotgun (WGS) entry which is preliminary data.</text>
</comment>
<evidence type="ECO:0000256" key="2">
    <source>
        <dbReference type="SAM" id="MobiDB-lite"/>
    </source>
</evidence>
<dbReference type="AlphaFoldDB" id="A0AA38VFH1"/>
<organism evidence="3 4">
    <name type="scientific">Pleurostoma richardsiae</name>
    <dbReference type="NCBI Taxonomy" id="41990"/>
    <lineage>
        <taxon>Eukaryota</taxon>
        <taxon>Fungi</taxon>
        <taxon>Dikarya</taxon>
        <taxon>Ascomycota</taxon>
        <taxon>Pezizomycotina</taxon>
        <taxon>Sordariomycetes</taxon>
        <taxon>Sordariomycetidae</taxon>
        <taxon>Calosphaeriales</taxon>
        <taxon>Pleurostomataceae</taxon>
        <taxon>Pleurostoma</taxon>
    </lineage>
</organism>
<keyword evidence="4" id="KW-1185">Reference proteome</keyword>
<proteinExistence type="inferred from homology"/>
<accession>A0AA38VFH1</accession>
<dbReference type="GO" id="GO:0010737">
    <property type="term" value="P:protein kinase A signaling"/>
    <property type="evidence" value="ECO:0007669"/>
    <property type="project" value="TreeGrafter"/>
</dbReference>
<reference evidence="3" key="1">
    <citation type="submission" date="2022-07" db="EMBL/GenBank/DDBJ databases">
        <title>Fungi with potential for degradation of polypropylene.</title>
        <authorList>
            <person name="Gostincar C."/>
        </authorList>
    </citation>
    <scope>NUCLEOTIDE SEQUENCE</scope>
    <source>
        <strain evidence="3">EXF-13308</strain>
    </source>
</reference>
<feature type="region of interest" description="Disordered" evidence="2">
    <location>
        <begin position="333"/>
        <end position="357"/>
    </location>
</feature>
<protein>
    <submittedName>
        <fullName evidence="3">Protein SOK1</fullName>
    </submittedName>
</protein>
<evidence type="ECO:0000256" key="1">
    <source>
        <dbReference type="ARBA" id="ARBA00010954"/>
    </source>
</evidence>
<dbReference type="InterPro" id="IPR008862">
    <property type="entry name" value="Tcp11"/>
</dbReference>
<dbReference type="Pfam" id="PF05794">
    <property type="entry name" value="Tcp11"/>
    <property type="match status" value="1"/>
</dbReference>
<name>A0AA38VFH1_9PEZI</name>
<sequence>MRTLAVLNKASIEYNPELRHDMNFDPKLHFRPNREGGKGRRKQEEANHFWSVLKDQLDQFVTDRETFNKVHPRGDDWCLPALLKEVKEIILTLASQQDHDLLEGGLNVKLLMSQFYNGVIDMEKQVAWLADVLKSYCAPMRDEWVDEMYQEVCNGNQNNDMGEVVKGLRNLLGILEAMKLDVANHHIRCLRPVLIEHTVDFEQQFFEMKIAAGKLDISAAKTWYDAAVRNYSGFAPYEENTVAAEMAAFFEGLCQLIMPSTDSGQVPETFLFDKERLAKLRSDMLDAINIEICMRYHEDLERASRIRTIASCFGVPAPVPPYVAEADREFKKQSGSDFNFDSPSSQPASNGSSLRNSEFLCPQPQATNLDDGSRTRSIYNCFLALLHTAPATSNPSQRWEALAKPSAIQISRYTNMPQDVLSLFEAKLTRSLCNPSDERHREVEGQFLTRLRTELAKRVREFKDLSGVDLFYAATGGRTPGPGRTWGGPPAEGPSERGVLQSTVREARVQGVLQDIATRLAHLGVLHWRVWAQLAYVDVDVDVDDLVGMGCQSPRTKDD</sequence>
<evidence type="ECO:0000313" key="4">
    <source>
        <dbReference type="Proteomes" id="UP001174694"/>
    </source>
</evidence>
<evidence type="ECO:0000313" key="3">
    <source>
        <dbReference type="EMBL" id="KAJ9129877.1"/>
    </source>
</evidence>
<comment type="similarity">
    <text evidence="1">Belongs to the TCP11 family.</text>
</comment>
<dbReference type="PANTHER" id="PTHR12832:SF11">
    <property type="entry name" value="LD23868P"/>
    <property type="match status" value="1"/>
</dbReference>
<feature type="compositionally biased region" description="Low complexity" evidence="2">
    <location>
        <begin position="342"/>
        <end position="353"/>
    </location>
</feature>